<keyword evidence="2" id="KW-0418">Kinase</keyword>
<gene>
    <name evidence="2" type="ORF">STAS_16103</name>
</gene>
<dbReference type="GO" id="GO:0016301">
    <property type="term" value="F:kinase activity"/>
    <property type="evidence" value="ECO:0007669"/>
    <property type="project" value="UniProtKB-KW"/>
</dbReference>
<evidence type="ECO:0000256" key="1">
    <source>
        <dbReference type="SAM" id="MobiDB-lite"/>
    </source>
</evidence>
<organism evidence="2 3">
    <name type="scientific">Striga asiatica</name>
    <name type="common">Asiatic witchweed</name>
    <name type="synonym">Buchnera asiatica</name>
    <dbReference type="NCBI Taxonomy" id="4170"/>
    <lineage>
        <taxon>Eukaryota</taxon>
        <taxon>Viridiplantae</taxon>
        <taxon>Streptophyta</taxon>
        <taxon>Embryophyta</taxon>
        <taxon>Tracheophyta</taxon>
        <taxon>Spermatophyta</taxon>
        <taxon>Magnoliopsida</taxon>
        <taxon>eudicotyledons</taxon>
        <taxon>Gunneridae</taxon>
        <taxon>Pentapetalae</taxon>
        <taxon>asterids</taxon>
        <taxon>lamiids</taxon>
        <taxon>Lamiales</taxon>
        <taxon>Orobanchaceae</taxon>
        <taxon>Buchnereae</taxon>
        <taxon>Striga</taxon>
    </lineage>
</organism>
<sequence>MLGGQEKTESSDSWLSNSEKKPYFPMRFLSGEAGHQIFGEKKSDDPLPLFVSLSPAYCVCDQLAISSRTSASSGEDETPAARSNPFPARADTQPRSPREPVSVRSAAATHRREVAQSEQTSSNRPFRFLSDGQRWSLFRRVVVVSGSRSHGSGSPFGPVQE</sequence>
<keyword evidence="2" id="KW-0472">Membrane</keyword>
<proteinExistence type="predicted"/>
<accession>A0A5A7Q2W2</accession>
<evidence type="ECO:0000313" key="3">
    <source>
        <dbReference type="Proteomes" id="UP000325081"/>
    </source>
</evidence>
<keyword evidence="3" id="KW-1185">Reference proteome</keyword>
<comment type="caution">
    <text evidence="2">The sequence shown here is derived from an EMBL/GenBank/DDBJ whole genome shotgun (WGS) entry which is preliminary data.</text>
</comment>
<keyword evidence="2" id="KW-0812">Transmembrane</keyword>
<evidence type="ECO:0000313" key="2">
    <source>
        <dbReference type="EMBL" id="GER39483.1"/>
    </source>
</evidence>
<dbReference type="AlphaFoldDB" id="A0A5A7Q2W2"/>
<name>A0A5A7Q2W2_STRAF</name>
<dbReference type="EMBL" id="BKCP01005672">
    <property type="protein sequence ID" value="GER39483.1"/>
    <property type="molecule type" value="Genomic_DNA"/>
</dbReference>
<protein>
    <submittedName>
        <fullName evidence="2">Leucine-rich repeat transmembrane protein kinasefamily protein</fullName>
    </submittedName>
</protein>
<feature type="region of interest" description="Disordered" evidence="1">
    <location>
        <begin position="68"/>
        <end position="126"/>
    </location>
</feature>
<dbReference type="Proteomes" id="UP000325081">
    <property type="component" value="Unassembled WGS sequence"/>
</dbReference>
<keyword evidence="2" id="KW-0808">Transferase</keyword>
<reference evidence="3" key="1">
    <citation type="journal article" date="2019" name="Curr. Biol.">
        <title>Genome Sequence of Striga asiatica Provides Insight into the Evolution of Plant Parasitism.</title>
        <authorList>
            <person name="Yoshida S."/>
            <person name="Kim S."/>
            <person name="Wafula E.K."/>
            <person name="Tanskanen J."/>
            <person name="Kim Y.M."/>
            <person name="Honaas L."/>
            <person name="Yang Z."/>
            <person name="Spallek T."/>
            <person name="Conn C.E."/>
            <person name="Ichihashi Y."/>
            <person name="Cheong K."/>
            <person name="Cui S."/>
            <person name="Der J.P."/>
            <person name="Gundlach H."/>
            <person name="Jiao Y."/>
            <person name="Hori C."/>
            <person name="Ishida J.K."/>
            <person name="Kasahara H."/>
            <person name="Kiba T."/>
            <person name="Kim M.S."/>
            <person name="Koo N."/>
            <person name="Laohavisit A."/>
            <person name="Lee Y.H."/>
            <person name="Lumba S."/>
            <person name="McCourt P."/>
            <person name="Mortimer J.C."/>
            <person name="Mutuku J.M."/>
            <person name="Nomura T."/>
            <person name="Sasaki-Sekimoto Y."/>
            <person name="Seto Y."/>
            <person name="Wang Y."/>
            <person name="Wakatake T."/>
            <person name="Sakakibara H."/>
            <person name="Demura T."/>
            <person name="Yamaguchi S."/>
            <person name="Yoneyama K."/>
            <person name="Manabe R.I."/>
            <person name="Nelson D.C."/>
            <person name="Schulman A.H."/>
            <person name="Timko M.P."/>
            <person name="dePamphilis C.W."/>
            <person name="Choi D."/>
            <person name="Shirasu K."/>
        </authorList>
    </citation>
    <scope>NUCLEOTIDE SEQUENCE [LARGE SCALE GENOMIC DNA]</scope>
    <source>
        <strain evidence="3">cv. UVA1</strain>
    </source>
</reference>